<accession>A0A2J6QLX5</accession>
<gene>
    <name evidence="2" type="ORF">NA56DRAFT_230554</name>
</gene>
<sequence>MVLVVGRKREVAFCTTPLFDLARLCLEAHDLAPMAKGFQCLHFCTADAHIPKSVLRDRCSSVLYKIHYWSTWVLQQHQLKRLEGSSVAAHDVERKERSPKIGNERRVGPKQKLNAGSSEVCARTCNRYLQRAPRPRPRRVRQEMWNEGWRMPGAPVHDTNFNSEDSKTPLLDLYMRRRPDKYNNYPSAP</sequence>
<proteinExistence type="predicted"/>
<dbReference type="EMBL" id="KZ613466">
    <property type="protein sequence ID" value="PMD27275.1"/>
    <property type="molecule type" value="Genomic_DNA"/>
</dbReference>
<keyword evidence="3" id="KW-1185">Reference proteome</keyword>
<name>A0A2J6QLX5_9HELO</name>
<organism evidence="2 3">
    <name type="scientific">Hyaloscypha hepaticicola</name>
    <dbReference type="NCBI Taxonomy" id="2082293"/>
    <lineage>
        <taxon>Eukaryota</taxon>
        <taxon>Fungi</taxon>
        <taxon>Dikarya</taxon>
        <taxon>Ascomycota</taxon>
        <taxon>Pezizomycotina</taxon>
        <taxon>Leotiomycetes</taxon>
        <taxon>Helotiales</taxon>
        <taxon>Hyaloscyphaceae</taxon>
        <taxon>Hyaloscypha</taxon>
    </lineage>
</organism>
<dbReference type="AlphaFoldDB" id="A0A2J6QLX5"/>
<evidence type="ECO:0000313" key="3">
    <source>
        <dbReference type="Proteomes" id="UP000235672"/>
    </source>
</evidence>
<feature type="compositionally biased region" description="Basic and acidic residues" evidence="1">
    <location>
        <begin position="90"/>
        <end position="107"/>
    </location>
</feature>
<evidence type="ECO:0000256" key="1">
    <source>
        <dbReference type="SAM" id="MobiDB-lite"/>
    </source>
</evidence>
<reference evidence="2 3" key="1">
    <citation type="submission" date="2016-05" db="EMBL/GenBank/DDBJ databases">
        <title>A degradative enzymes factory behind the ericoid mycorrhizal symbiosis.</title>
        <authorList>
            <consortium name="DOE Joint Genome Institute"/>
            <person name="Martino E."/>
            <person name="Morin E."/>
            <person name="Grelet G."/>
            <person name="Kuo A."/>
            <person name="Kohler A."/>
            <person name="Daghino S."/>
            <person name="Barry K."/>
            <person name="Choi C."/>
            <person name="Cichocki N."/>
            <person name="Clum A."/>
            <person name="Copeland A."/>
            <person name="Hainaut M."/>
            <person name="Haridas S."/>
            <person name="Labutti K."/>
            <person name="Lindquist E."/>
            <person name="Lipzen A."/>
            <person name="Khouja H.-R."/>
            <person name="Murat C."/>
            <person name="Ohm R."/>
            <person name="Olson A."/>
            <person name="Spatafora J."/>
            <person name="Veneault-Fourrey C."/>
            <person name="Henrissat B."/>
            <person name="Grigoriev I."/>
            <person name="Martin F."/>
            <person name="Perotto S."/>
        </authorList>
    </citation>
    <scope>NUCLEOTIDE SEQUENCE [LARGE SCALE GENOMIC DNA]</scope>
    <source>
        <strain evidence="2 3">UAMH 7357</strain>
    </source>
</reference>
<protein>
    <submittedName>
        <fullName evidence="2">Uncharacterized protein</fullName>
    </submittedName>
</protein>
<feature type="region of interest" description="Disordered" evidence="1">
    <location>
        <begin position="88"/>
        <end position="113"/>
    </location>
</feature>
<dbReference type="Proteomes" id="UP000235672">
    <property type="component" value="Unassembled WGS sequence"/>
</dbReference>
<evidence type="ECO:0000313" key="2">
    <source>
        <dbReference type="EMBL" id="PMD27275.1"/>
    </source>
</evidence>